<evidence type="ECO:0000313" key="2">
    <source>
        <dbReference type="EMBL" id="CAB4737192.1"/>
    </source>
</evidence>
<dbReference type="Pfam" id="PF04294">
    <property type="entry name" value="VanW"/>
    <property type="match status" value="1"/>
</dbReference>
<dbReference type="EMBL" id="CAEZYU010000026">
    <property type="protein sequence ID" value="CAB4737192.1"/>
    <property type="molecule type" value="Genomic_DNA"/>
</dbReference>
<dbReference type="InterPro" id="IPR007391">
    <property type="entry name" value="Vancomycin_resist_VanW"/>
</dbReference>
<dbReference type="InterPro" id="IPR022029">
    <property type="entry name" value="YoaR-like_PG-bd"/>
</dbReference>
<dbReference type="PANTHER" id="PTHR35788">
    <property type="entry name" value="EXPORTED PROTEIN-RELATED"/>
    <property type="match status" value="1"/>
</dbReference>
<name>A0A6J6SQL2_9ZZZZ</name>
<dbReference type="PANTHER" id="PTHR35788:SF1">
    <property type="entry name" value="EXPORTED PROTEIN"/>
    <property type="match status" value="1"/>
</dbReference>
<accession>A0A6J6SQL2</accession>
<reference evidence="2" key="1">
    <citation type="submission" date="2020-05" db="EMBL/GenBank/DDBJ databases">
        <authorList>
            <person name="Chiriac C."/>
            <person name="Salcher M."/>
            <person name="Ghai R."/>
            <person name="Kavagutti S V."/>
        </authorList>
    </citation>
    <scope>NUCLEOTIDE SEQUENCE</scope>
</reference>
<dbReference type="InterPro" id="IPR052913">
    <property type="entry name" value="Glycopeptide_resist_protein"/>
</dbReference>
<proteinExistence type="predicted"/>
<organism evidence="2">
    <name type="scientific">freshwater metagenome</name>
    <dbReference type="NCBI Taxonomy" id="449393"/>
    <lineage>
        <taxon>unclassified sequences</taxon>
        <taxon>metagenomes</taxon>
        <taxon>ecological metagenomes</taxon>
    </lineage>
</organism>
<dbReference type="Pfam" id="PF12229">
    <property type="entry name" value="PG_binding_4"/>
    <property type="match status" value="1"/>
</dbReference>
<gene>
    <name evidence="2" type="ORF">UFOPK2766_00778</name>
</gene>
<sequence length="531" mass="56494">MVVATPLVLIVLLAAAWGLDHWLTSDKVARNVSVAGVQVGGSTPSELNAELQTLAEQLPKTKVQIQSGSNNMITTAGELGLSMDVEATATEINNIGRIEPLPTRPVRWFKSLFGERSADIALSVDSEKLTPSLVALQGERRSLPVEPSITATEEAVTLVPGTPGTEITMNDVVSALPQSVSDISQPIKIKVEPTTTDPLLTDASVQTLVDQANAVTAGPVNLNAGGTKIEVEGKEFRPAFILTSEGATPKLSMKPESVSLILESKNPSQPNPTKVRFDIVDGVPTPVGGEDAQVCCTEEAPQKIVDGLLAGQTTIDLPTRVETAQQGRDWAAGLGVKEVIGSFTTKHKCCESRVTNIHQISDIVRGTLIPPGATFSVNDTVGKRTTAKGFVEGGVIQDGEFATDIGGGVSQFATTTFNAAFFGGLDIPAYKAHSKYISRYPFGREATLAYPSVDLKIRNETPYGVVIWPNYTNTSLTVSLWSTPFAKGEQTAQNPTSGCGSVSTERTRTFVDGHTEKDTFRAKYDCGETPH</sequence>
<protein>
    <submittedName>
        <fullName evidence="2">Unannotated protein</fullName>
    </submittedName>
</protein>
<dbReference type="AlphaFoldDB" id="A0A6J6SQL2"/>
<feature type="domain" description="YoaR-like putative peptidoglycan binding" evidence="1">
    <location>
        <begin position="75"/>
        <end position="184"/>
    </location>
</feature>
<evidence type="ECO:0000259" key="1">
    <source>
        <dbReference type="Pfam" id="PF12229"/>
    </source>
</evidence>